<dbReference type="PROSITE" id="PS51406">
    <property type="entry name" value="FIBRINOGEN_C_2"/>
    <property type="match status" value="1"/>
</dbReference>
<dbReference type="InterPro" id="IPR036056">
    <property type="entry name" value="Fibrinogen-like_C"/>
</dbReference>
<organism evidence="2">
    <name type="scientific">Culex pipiens</name>
    <name type="common">House mosquito</name>
    <dbReference type="NCBI Taxonomy" id="7175"/>
    <lineage>
        <taxon>Eukaryota</taxon>
        <taxon>Metazoa</taxon>
        <taxon>Ecdysozoa</taxon>
        <taxon>Arthropoda</taxon>
        <taxon>Hexapoda</taxon>
        <taxon>Insecta</taxon>
        <taxon>Pterygota</taxon>
        <taxon>Neoptera</taxon>
        <taxon>Endopterygota</taxon>
        <taxon>Diptera</taxon>
        <taxon>Nematocera</taxon>
        <taxon>Culicoidea</taxon>
        <taxon>Culicidae</taxon>
        <taxon>Culicinae</taxon>
        <taxon>Culicini</taxon>
        <taxon>Culex</taxon>
        <taxon>Culex</taxon>
    </lineage>
</organism>
<dbReference type="PANTHER" id="PTHR19143:SF327">
    <property type="entry name" value="FI21813P1-RELATED"/>
    <property type="match status" value="1"/>
</dbReference>
<dbReference type="AlphaFoldDB" id="A0A8D8C5J3"/>
<name>A0A8D8C5J3_CULPI</name>
<dbReference type="Gene3D" id="3.90.215.10">
    <property type="entry name" value="Gamma Fibrinogen, chain A, domain 1"/>
    <property type="match status" value="1"/>
</dbReference>
<accession>A0A8D8C5J3</accession>
<feature type="domain" description="Fibrinogen C-terminal" evidence="1">
    <location>
        <begin position="1"/>
        <end position="123"/>
    </location>
</feature>
<sequence length="123" mass="14217">MKNFSDVEAYEHYSSFQVYPRNYPYWIMFQERGTGTAGDSLYNYFSAKFMTYDHVSSENNRDCIAQLGSGFWHDSCNSQIARNNLNGIYSLGKGKQGIWWGTFGNLSVQNTSPLKTVQMMVRY</sequence>
<dbReference type="GO" id="GO:0005615">
    <property type="term" value="C:extracellular space"/>
    <property type="evidence" value="ECO:0007669"/>
    <property type="project" value="TreeGrafter"/>
</dbReference>
<evidence type="ECO:0000259" key="1">
    <source>
        <dbReference type="PROSITE" id="PS51406"/>
    </source>
</evidence>
<evidence type="ECO:0000313" key="2">
    <source>
        <dbReference type="EMBL" id="CAG6486708.1"/>
    </source>
</evidence>
<reference evidence="2" key="1">
    <citation type="submission" date="2021-05" db="EMBL/GenBank/DDBJ databases">
        <authorList>
            <person name="Alioto T."/>
            <person name="Alioto T."/>
            <person name="Gomez Garrido J."/>
        </authorList>
    </citation>
    <scope>NUCLEOTIDE SEQUENCE</scope>
</reference>
<dbReference type="Pfam" id="PF00147">
    <property type="entry name" value="Fibrinogen_C"/>
    <property type="match status" value="1"/>
</dbReference>
<dbReference type="EMBL" id="HBUE01105127">
    <property type="protein sequence ID" value="CAG6486708.1"/>
    <property type="molecule type" value="Transcribed_RNA"/>
</dbReference>
<proteinExistence type="predicted"/>
<dbReference type="InterPro" id="IPR050373">
    <property type="entry name" value="Fibrinogen_C-term_domain"/>
</dbReference>
<dbReference type="PANTHER" id="PTHR19143">
    <property type="entry name" value="FIBRINOGEN/TENASCIN/ANGIOPOEITIN"/>
    <property type="match status" value="1"/>
</dbReference>
<protein>
    <submittedName>
        <fullName evidence="2">Ficolin-3</fullName>
    </submittedName>
</protein>
<dbReference type="SUPFAM" id="SSF56496">
    <property type="entry name" value="Fibrinogen C-terminal domain-like"/>
    <property type="match status" value="1"/>
</dbReference>
<dbReference type="InterPro" id="IPR014716">
    <property type="entry name" value="Fibrinogen_a/b/g_C_1"/>
</dbReference>
<dbReference type="InterPro" id="IPR002181">
    <property type="entry name" value="Fibrinogen_a/b/g_C_dom"/>
</dbReference>